<dbReference type="PANTHER" id="PTHR24221">
    <property type="entry name" value="ATP-BINDING CASSETTE SUB-FAMILY B"/>
    <property type="match status" value="1"/>
</dbReference>
<feature type="domain" description="ABC transmembrane type-1" evidence="9">
    <location>
        <begin position="13"/>
        <end position="291"/>
    </location>
</feature>
<evidence type="ECO:0000259" key="8">
    <source>
        <dbReference type="PROSITE" id="PS50893"/>
    </source>
</evidence>
<evidence type="ECO:0000256" key="6">
    <source>
        <dbReference type="ARBA" id="ARBA00023136"/>
    </source>
</evidence>
<keyword evidence="2 7" id="KW-0812">Transmembrane</keyword>
<keyword evidence="6 7" id="KW-0472">Membrane</keyword>
<evidence type="ECO:0000256" key="7">
    <source>
        <dbReference type="SAM" id="Phobius"/>
    </source>
</evidence>
<evidence type="ECO:0000256" key="1">
    <source>
        <dbReference type="ARBA" id="ARBA00004651"/>
    </source>
</evidence>
<organism evidence="10 11">
    <name type="scientific">Parvimonas micra</name>
    <dbReference type="NCBI Taxonomy" id="33033"/>
    <lineage>
        <taxon>Bacteria</taxon>
        <taxon>Bacillati</taxon>
        <taxon>Bacillota</taxon>
        <taxon>Tissierellia</taxon>
        <taxon>Tissierellales</taxon>
        <taxon>Peptoniphilaceae</taxon>
        <taxon>Parvimonas</taxon>
    </lineage>
</organism>
<dbReference type="SUPFAM" id="SSF52540">
    <property type="entry name" value="P-loop containing nucleoside triphosphate hydrolases"/>
    <property type="match status" value="1"/>
</dbReference>
<keyword evidence="4 10" id="KW-0067">ATP-binding</keyword>
<protein>
    <submittedName>
        <fullName evidence="10">ABC transporter ATP-binding protein</fullName>
    </submittedName>
</protein>
<dbReference type="Pfam" id="PF00664">
    <property type="entry name" value="ABC_membrane"/>
    <property type="match status" value="1"/>
</dbReference>
<dbReference type="Proteomes" id="UP000031386">
    <property type="component" value="Chromosome"/>
</dbReference>
<evidence type="ECO:0000256" key="5">
    <source>
        <dbReference type="ARBA" id="ARBA00022989"/>
    </source>
</evidence>
<dbReference type="STRING" id="33033.NW74_06410"/>
<dbReference type="RefSeq" id="WP_041954543.1">
    <property type="nucleotide sequence ID" value="NZ_CP009761.1"/>
</dbReference>
<gene>
    <name evidence="10" type="ORF">NW74_06410</name>
</gene>
<dbReference type="SMART" id="SM00382">
    <property type="entry name" value="AAA"/>
    <property type="match status" value="1"/>
</dbReference>
<dbReference type="PROSITE" id="PS50893">
    <property type="entry name" value="ABC_TRANSPORTER_2"/>
    <property type="match status" value="1"/>
</dbReference>
<dbReference type="GO" id="GO:0005524">
    <property type="term" value="F:ATP binding"/>
    <property type="evidence" value="ECO:0007669"/>
    <property type="project" value="UniProtKB-KW"/>
</dbReference>
<evidence type="ECO:0000313" key="10">
    <source>
        <dbReference type="EMBL" id="AIZ36986.1"/>
    </source>
</evidence>
<keyword evidence="5 7" id="KW-1133">Transmembrane helix</keyword>
<dbReference type="KEGG" id="pmic:NW74_06410"/>
<dbReference type="InterPro" id="IPR027417">
    <property type="entry name" value="P-loop_NTPase"/>
</dbReference>
<proteinExistence type="predicted"/>
<comment type="subcellular location">
    <subcellularLocation>
        <location evidence="1">Cell membrane</location>
        <topology evidence="1">Multi-pass membrane protein</topology>
    </subcellularLocation>
</comment>
<dbReference type="SUPFAM" id="SSF90123">
    <property type="entry name" value="ABC transporter transmembrane region"/>
    <property type="match status" value="1"/>
</dbReference>
<feature type="transmembrane region" description="Helical" evidence="7">
    <location>
        <begin position="52"/>
        <end position="73"/>
    </location>
</feature>
<reference evidence="10 11" key="1">
    <citation type="submission" date="2014-10" db="EMBL/GenBank/DDBJ databases">
        <title>Complete genome sequence of Parvimonas micra KCOM 1535 (= ChDC B708).</title>
        <authorList>
            <person name="Kook J.-K."/>
            <person name="Park S.-N."/>
            <person name="Lim Y.K."/>
            <person name="Roh H."/>
        </authorList>
    </citation>
    <scope>NUCLEOTIDE SEQUENCE [LARGE SCALE GENOMIC DNA]</scope>
    <source>
        <strain evidence="11">KCOM 1535 / ChDC B708</strain>
    </source>
</reference>
<dbReference type="EMBL" id="CP009761">
    <property type="protein sequence ID" value="AIZ36986.1"/>
    <property type="molecule type" value="Genomic_DNA"/>
</dbReference>
<feature type="domain" description="ABC transporter" evidence="8">
    <location>
        <begin position="319"/>
        <end position="531"/>
    </location>
</feature>
<sequence length="531" mass="61743">MKKLKKNIYLYSILIVIFSIFTVYSNANMPMIIKEITDSITEKQFDKIFGYFVKYALLIVLVLCSEFIGKLLNAKYRRLLYMRLRNLFVRGILLKGKKGENPQELYSIYNNEIESVVEEYYLTIPHIIFQAVSIIWYMYLLFSLNILASFIILGTNIISILIPYFFEIDMQRIKEKSILGLRQLNTAFYDIVEGISTIKRYSVEKNINNKMESISSDEQKYAYRYSIKNAVLEISMGAISFISQFLIYYVVISSIISGKETIGAFIAILQLSDLLIYPINTISSYLITVFSIKKVKNDLFETLSDCEFEENEQERVEKIEFENVSFSYNENKYIIDNFSNVFESGKKYLIRGQNGSGKSTILKLLFGEFENYSGNIKINGKNIKNYPDISKNIVYVEQNSFLFNENIVSNITLFKNIEDNLIYDILNKVNLDKKLIENRNENLNELNLSISGGEKQKIIIARALLRNSNFLVFDEAMSNIDKNSISIIEKMILSDKNFGFINISHNYSEENVKMYDYILEFTGEKINIIKK</sequence>
<evidence type="ECO:0000313" key="11">
    <source>
        <dbReference type="Proteomes" id="UP000031386"/>
    </source>
</evidence>
<dbReference type="InterPro" id="IPR036640">
    <property type="entry name" value="ABC1_TM_sf"/>
</dbReference>
<name>A0A0B4S2W8_9FIRM</name>
<evidence type="ECO:0000256" key="4">
    <source>
        <dbReference type="ARBA" id="ARBA00022840"/>
    </source>
</evidence>
<feature type="transmembrane region" description="Helical" evidence="7">
    <location>
        <begin position="7"/>
        <end position="24"/>
    </location>
</feature>
<dbReference type="Pfam" id="PF00005">
    <property type="entry name" value="ABC_tran"/>
    <property type="match status" value="1"/>
</dbReference>
<dbReference type="Gene3D" id="1.20.1560.10">
    <property type="entry name" value="ABC transporter type 1, transmembrane domain"/>
    <property type="match status" value="1"/>
</dbReference>
<dbReference type="InterPro" id="IPR011527">
    <property type="entry name" value="ABC1_TM_dom"/>
</dbReference>
<dbReference type="InterPro" id="IPR017871">
    <property type="entry name" value="ABC_transporter-like_CS"/>
</dbReference>
<dbReference type="Gene3D" id="3.40.50.300">
    <property type="entry name" value="P-loop containing nucleotide triphosphate hydrolases"/>
    <property type="match status" value="1"/>
</dbReference>
<dbReference type="GO" id="GO:0016887">
    <property type="term" value="F:ATP hydrolysis activity"/>
    <property type="evidence" value="ECO:0007669"/>
    <property type="project" value="InterPro"/>
</dbReference>
<evidence type="ECO:0000256" key="2">
    <source>
        <dbReference type="ARBA" id="ARBA00022692"/>
    </source>
</evidence>
<feature type="transmembrane region" description="Helical" evidence="7">
    <location>
        <begin position="262"/>
        <end position="287"/>
    </location>
</feature>
<dbReference type="InterPro" id="IPR003593">
    <property type="entry name" value="AAA+_ATPase"/>
</dbReference>
<dbReference type="OrthoDB" id="95687at2"/>
<dbReference type="GO" id="GO:0034040">
    <property type="term" value="F:ATPase-coupled lipid transmembrane transporter activity"/>
    <property type="evidence" value="ECO:0007669"/>
    <property type="project" value="TreeGrafter"/>
</dbReference>
<keyword evidence="11" id="KW-1185">Reference proteome</keyword>
<dbReference type="AlphaFoldDB" id="A0A0B4S2W8"/>
<dbReference type="PROSITE" id="PS50929">
    <property type="entry name" value="ABC_TM1F"/>
    <property type="match status" value="1"/>
</dbReference>
<dbReference type="GO" id="GO:0140359">
    <property type="term" value="F:ABC-type transporter activity"/>
    <property type="evidence" value="ECO:0007669"/>
    <property type="project" value="InterPro"/>
</dbReference>
<feature type="transmembrane region" description="Helical" evidence="7">
    <location>
        <begin position="120"/>
        <end position="140"/>
    </location>
</feature>
<keyword evidence="3" id="KW-0547">Nucleotide-binding</keyword>
<dbReference type="PANTHER" id="PTHR24221:SF654">
    <property type="entry name" value="ATP-BINDING CASSETTE SUB-FAMILY B MEMBER 6"/>
    <property type="match status" value="1"/>
</dbReference>
<dbReference type="InterPro" id="IPR039421">
    <property type="entry name" value="Type_1_exporter"/>
</dbReference>
<feature type="transmembrane region" description="Helical" evidence="7">
    <location>
        <begin position="146"/>
        <end position="166"/>
    </location>
</feature>
<evidence type="ECO:0000259" key="9">
    <source>
        <dbReference type="PROSITE" id="PS50929"/>
    </source>
</evidence>
<evidence type="ECO:0000256" key="3">
    <source>
        <dbReference type="ARBA" id="ARBA00022741"/>
    </source>
</evidence>
<feature type="transmembrane region" description="Helical" evidence="7">
    <location>
        <begin position="230"/>
        <end position="256"/>
    </location>
</feature>
<dbReference type="GO" id="GO:0005886">
    <property type="term" value="C:plasma membrane"/>
    <property type="evidence" value="ECO:0007669"/>
    <property type="project" value="UniProtKB-SubCell"/>
</dbReference>
<dbReference type="InterPro" id="IPR003439">
    <property type="entry name" value="ABC_transporter-like_ATP-bd"/>
</dbReference>
<dbReference type="PROSITE" id="PS00211">
    <property type="entry name" value="ABC_TRANSPORTER_1"/>
    <property type="match status" value="1"/>
</dbReference>
<dbReference type="CDD" id="cd03228">
    <property type="entry name" value="ABCC_MRP_Like"/>
    <property type="match status" value="1"/>
</dbReference>
<accession>A0A0B4S2W8</accession>